<dbReference type="EMBL" id="SAUN01000001">
    <property type="protein sequence ID" value="RVX41178.1"/>
    <property type="molecule type" value="Genomic_DNA"/>
</dbReference>
<comment type="caution">
    <text evidence="7">The sequence shown here is derived from an EMBL/GenBank/DDBJ whole genome shotgun (WGS) entry which is preliminary data.</text>
</comment>
<dbReference type="PANTHER" id="PTHR43298">
    <property type="entry name" value="MULTIDRUG RESISTANCE PROTEIN NORM-RELATED"/>
    <property type="match status" value="1"/>
</dbReference>
<evidence type="ECO:0000256" key="3">
    <source>
        <dbReference type="ARBA" id="ARBA00020268"/>
    </source>
</evidence>
<evidence type="ECO:0000313" key="7">
    <source>
        <dbReference type="EMBL" id="RVX41178.1"/>
    </source>
</evidence>
<evidence type="ECO:0000313" key="8">
    <source>
        <dbReference type="Proteomes" id="UP000284824"/>
    </source>
</evidence>
<dbReference type="OrthoDB" id="5145805at2"/>
<dbReference type="GO" id="GO:0015297">
    <property type="term" value="F:antiporter activity"/>
    <property type="evidence" value="ECO:0007669"/>
    <property type="project" value="InterPro"/>
</dbReference>
<feature type="transmembrane region" description="Helical" evidence="6">
    <location>
        <begin position="238"/>
        <end position="261"/>
    </location>
</feature>
<feature type="transmembrane region" description="Helical" evidence="6">
    <location>
        <begin position="385"/>
        <end position="406"/>
    </location>
</feature>
<organism evidence="7 8">
    <name type="scientific">Nonomuraea polychroma</name>
    <dbReference type="NCBI Taxonomy" id="46176"/>
    <lineage>
        <taxon>Bacteria</taxon>
        <taxon>Bacillati</taxon>
        <taxon>Actinomycetota</taxon>
        <taxon>Actinomycetes</taxon>
        <taxon>Streptosporangiales</taxon>
        <taxon>Streptosporangiaceae</taxon>
        <taxon>Nonomuraea</taxon>
    </lineage>
</organism>
<dbReference type="AlphaFoldDB" id="A0A438M6A6"/>
<evidence type="ECO:0000256" key="6">
    <source>
        <dbReference type="SAM" id="Phobius"/>
    </source>
</evidence>
<feature type="transmembrane region" description="Helical" evidence="6">
    <location>
        <begin position="165"/>
        <end position="185"/>
    </location>
</feature>
<keyword evidence="6" id="KW-0472">Membrane</keyword>
<feature type="transmembrane region" description="Helical" evidence="6">
    <location>
        <begin position="191"/>
        <end position="213"/>
    </location>
</feature>
<dbReference type="GO" id="GO:0005886">
    <property type="term" value="C:plasma membrane"/>
    <property type="evidence" value="ECO:0007669"/>
    <property type="project" value="TreeGrafter"/>
</dbReference>
<evidence type="ECO:0000256" key="4">
    <source>
        <dbReference type="ARBA" id="ARBA00022448"/>
    </source>
</evidence>
<feature type="transmembrane region" description="Helical" evidence="6">
    <location>
        <begin position="21"/>
        <end position="42"/>
    </location>
</feature>
<accession>A0A438M6A6</accession>
<name>A0A438M6A6_9ACTN</name>
<feature type="transmembrane region" description="Helical" evidence="6">
    <location>
        <begin position="412"/>
        <end position="431"/>
    </location>
</feature>
<feature type="transmembrane region" description="Helical" evidence="6">
    <location>
        <begin position="135"/>
        <end position="153"/>
    </location>
</feature>
<keyword evidence="6" id="KW-0812">Transmembrane</keyword>
<evidence type="ECO:0000256" key="5">
    <source>
        <dbReference type="ARBA" id="ARBA00031636"/>
    </source>
</evidence>
<keyword evidence="4" id="KW-0813">Transport</keyword>
<feature type="transmembrane region" description="Helical" evidence="6">
    <location>
        <begin position="267"/>
        <end position="294"/>
    </location>
</feature>
<gene>
    <name evidence="7" type="ORF">EDD27_3655</name>
</gene>
<feature type="transmembrane region" description="Helical" evidence="6">
    <location>
        <begin position="315"/>
        <end position="333"/>
    </location>
</feature>
<feature type="transmembrane region" description="Helical" evidence="6">
    <location>
        <begin position="99"/>
        <end position="123"/>
    </location>
</feature>
<comment type="similarity">
    <text evidence="2">Belongs to the multi antimicrobial extrusion (MATE) (TC 2.A.66.1) family.</text>
</comment>
<reference evidence="7 8" key="1">
    <citation type="submission" date="2019-01" db="EMBL/GenBank/DDBJ databases">
        <title>Sequencing the genomes of 1000 actinobacteria strains.</title>
        <authorList>
            <person name="Klenk H.-P."/>
        </authorList>
    </citation>
    <scope>NUCLEOTIDE SEQUENCE [LARGE SCALE GENOMIC DNA]</scope>
    <source>
        <strain evidence="7 8">DSM 43925</strain>
    </source>
</reference>
<comment type="function">
    <text evidence="1">Multidrug efflux pump.</text>
</comment>
<dbReference type="Proteomes" id="UP000284824">
    <property type="component" value="Unassembled WGS sequence"/>
</dbReference>
<dbReference type="Pfam" id="PF01554">
    <property type="entry name" value="MatE"/>
    <property type="match status" value="1"/>
</dbReference>
<evidence type="ECO:0000256" key="1">
    <source>
        <dbReference type="ARBA" id="ARBA00003408"/>
    </source>
</evidence>
<dbReference type="GO" id="GO:0042910">
    <property type="term" value="F:xenobiotic transmembrane transporter activity"/>
    <property type="evidence" value="ECO:0007669"/>
    <property type="project" value="InterPro"/>
</dbReference>
<dbReference type="PANTHER" id="PTHR43298:SF2">
    <property type="entry name" value="FMN_FAD EXPORTER YEEO-RELATED"/>
    <property type="match status" value="1"/>
</dbReference>
<dbReference type="InterPro" id="IPR002528">
    <property type="entry name" value="MATE_fam"/>
</dbReference>
<feature type="transmembrane region" description="Helical" evidence="6">
    <location>
        <begin position="345"/>
        <end position="364"/>
    </location>
</feature>
<protein>
    <recommendedName>
        <fullName evidence="3">Probable multidrug resistance protein NorM</fullName>
    </recommendedName>
    <alternativeName>
        <fullName evidence="5">Multidrug-efflux transporter</fullName>
    </alternativeName>
</protein>
<keyword evidence="6" id="KW-1133">Transmembrane helix</keyword>
<evidence type="ECO:0000256" key="2">
    <source>
        <dbReference type="ARBA" id="ARBA00010199"/>
    </source>
</evidence>
<dbReference type="InterPro" id="IPR050222">
    <property type="entry name" value="MATE_MdtK"/>
</dbReference>
<feature type="transmembrane region" description="Helical" evidence="6">
    <location>
        <begin position="54"/>
        <end position="79"/>
    </location>
</feature>
<proteinExistence type="inferred from homology"/>
<sequence length="451" mass="46449">MFPLAAHKRRGVWRTISGLAVPLFVAGSLNFAAQLGIIAILGRMGGEAIYVRSLYQPVSLIVLALSVGFAVCNQVAAAISKGAGRPQDVMSNAASLARVWLGLGAALYLGLAVAAPSLTGLLHVDAGLRDTFASFLRWTSAASLLAVGAELCASSLRGYGYVRQATVLVIWTATVRIGLVAGLGLGADIGIAAVPIAEAAAGLTGLTMGLVLLRRTELWHPPTVRIWRREVFTDLRRIGVPIAMSFLVLSAYNLAVIGVLGNYGENAVAGFTVASTLQSVVLLPGMVLGTATAITINQQRGAGEWRRIRESMRGGIEVTVVTYVVIAALVWSLHDPLARLIGGDAGVAAATGSYLGAVALTYAVQGPVLASLTVMEETGGGFRAIVLNAIYFGLIVAVGAAAAHAVGSADGFYAAVAYCNLIGVTVPLIAVRHIRKLSARGSAAQAAVATG</sequence>
<keyword evidence="8" id="KW-1185">Reference proteome</keyword>